<dbReference type="Proteomes" id="UP000242715">
    <property type="component" value="Unassembled WGS sequence"/>
</dbReference>
<evidence type="ECO:0000313" key="1">
    <source>
        <dbReference type="EMBL" id="GAU49125.1"/>
    </source>
</evidence>
<dbReference type="AlphaFoldDB" id="A0A2Z6PH05"/>
<organism evidence="1 2">
    <name type="scientific">Trifolium subterraneum</name>
    <name type="common">Subterranean clover</name>
    <dbReference type="NCBI Taxonomy" id="3900"/>
    <lineage>
        <taxon>Eukaryota</taxon>
        <taxon>Viridiplantae</taxon>
        <taxon>Streptophyta</taxon>
        <taxon>Embryophyta</taxon>
        <taxon>Tracheophyta</taxon>
        <taxon>Spermatophyta</taxon>
        <taxon>Magnoliopsida</taxon>
        <taxon>eudicotyledons</taxon>
        <taxon>Gunneridae</taxon>
        <taxon>Pentapetalae</taxon>
        <taxon>rosids</taxon>
        <taxon>fabids</taxon>
        <taxon>Fabales</taxon>
        <taxon>Fabaceae</taxon>
        <taxon>Papilionoideae</taxon>
        <taxon>50 kb inversion clade</taxon>
        <taxon>NPAAA clade</taxon>
        <taxon>Hologalegina</taxon>
        <taxon>IRL clade</taxon>
        <taxon>Trifolieae</taxon>
        <taxon>Trifolium</taxon>
    </lineage>
</organism>
<keyword evidence="2" id="KW-1185">Reference proteome</keyword>
<proteinExistence type="predicted"/>
<name>A0A2Z6PH05_TRISU</name>
<gene>
    <name evidence="1" type="ORF">TSUD_376670</name>
</gene>
<sequence length="314" mass="35084">MFDESLRSHNIPYHAEPVTVCHATLNTLFPEHKINFARFCRLLRKLTTVPSDSHTKPEAYRHGDAGRWRVTQAALPWQVASFDRQDTLDASRPRFSKDKNKAAEVEGLSVEQPKDGVAELDGVRVGEVVVRLGNQTEKVGSVGVHDKGASENTGPLIKPFVKENTTDAEVYGDPEASNNVDALVAKLTEDMAAELEEDESIVVSQKLEGKTKPNQYDNQSKFFNHVIEAEKTLSFTSSARVSHEVQVNLGEDLIRASATQEKEHGETEHGKVATFKAHYVLPTRSSSFSCFRAMEFDLDARTRSWECRGHLLYT</sequence>
<accession>A0A2Z6PH05</accession>
<protein>
    <submittedName>
        <fullName evidence="1">Uncharacterized protein</fullName>
    </submittedName>
</protein>
<reference evidence="2" key="1">
    <citation type="journal article" date="2017" name="Front. Plant Sci.">
        <title>Climate Clever Clovers: New Paradigm to Reduce the Environmental Footprint of Ruminants by Breeding Low Methanogenic Forages Utilizing Haplotype Variation.</title>
        <authorList>
            <person name="Kaur P."/>
            <person name="Appels R."/>
            <person name="Bayer P.E."/>
            <person name="Keeble-Gagnere G."/>
            <person name="Wang J."/>
            <person name="Hirakawa H."/>
            <person name="Shirasawa K."/>
            <person name="Vercoe P."/>
            <person name="Stefanova K."/>
            <person name="Durmic Z."/>
            <person name="Nichols P."/>
            <person name="Revell C."/>
            <person name="Isobe S.N."/>
            <person name="Edwards D."/>
            <person name="Erskine W."/>
        </authorList>
    </citation>
    <scope>NUCLEOTIDE SEQUENCE [LARGE SCALE GENOMIC DNA]</scope>
    <source>
        <strain evidence="2">cv. Daliak</strain>
    </source>
</reference>
<evidence type="ECO:0000313" key="2">
    <source>
        <dbReference type="Proteomes" id="UP000242715"/>
    </source>
</evidence>
<dbReference type="EMBL" id="DF974519">
    <property type="protein sequence ID" value="GAU49125.1"/>
    <property type="molecule type" value="Genomic_DNA"/>
</dbReference>